<dbReference type="PANTHER" id="PTHR43818">
    <property type="entry name" value="BCDNA.GH03377"/>
    <property type="match status" value="1"/>
</dbReference>
<evidence type="ECO:0000256" key="1">
    <source>
        <dbReference type="ARBA" id="ARBA00023002"/>
    </source>
</evidence>
<gene>
    <name evidence="3" type="ORF">AGR7A_pAt20193</name>
</gene>
<proteinExistence type="predicted"/>
<evidence type="ECO:0000313" key="4">
    <source>
        <dbReference type="Proteomes" id="UP000192140"/>
    </source>
</evidence>
<name>A0A1S7U9W5_9HYPH</name>
<dbReference type="InterPro" id="IPR050463">
    <property type="entry name" value="Gfo/Idh/MocA_oxidrdct_glycsds"/>
</dbReference>
<dbReference type="GO" id="GO:0016491">
    <property type="term" value="F:oxidoreductase activity"/>
    <property type="evidence" value="ECO:0007669"/>
    <property type="project" value="UniProtKB-KW"/>
</dbReference>
<accession>A0A1S7U9W5</accession>
<feature type="domain" description="Gfo/Idh/MocA-like oxidoreductase N-terminal" evidence="2">
    <location>
        <begin position="18"/>
        <end position="137"/>
    </location>
</feature>
<protein>
    <submittedName>
        <fullName evidence="3">Oxidoreductase domain protein</fullName>
    </submittedName>
</protein>
<evidence type="ECO:0000259" key="2">
    <source>
        <dbReference type="Pfam" id="PF01408"/>
    </source>
</evidence>
<reference evidence="3" key="1">
    <citation type="submission" date="2016-01" db="EMBL/GenBank/DDBJ databases">
        <authorList>
            <person name="Regsiter A."/>
            <person name="william w."/>
        </authorList>
    </citation>
    <scope>NUCLEOTIDE SEQUENCE</scope>
    <source>
        <strain evidence="3">NCPPB 1641</strain>
    </source>
</reference>
<dbReference type="Proteomes" id="UP000192140">
    <property type="component" value="Unassembled WGS sequence"/>
</dbReference>
<sequence length="355" mass="39036">MDASQAERTASLMTCRLGIGFLGAGQATQAIHLPVLASIRDRFEIRWVMDVDSAVAGVVAGLVDAKAATDIAPVLDDPDVAIVVICSPSTLHAEQILATCAAGKKAILCEKPLAWNREEKRAIEEALRKYGVALFVGTMHAYDPACRAGLKEWFELGETASLVSSSICLPANSLFIDQSTEVFMPSLGREPATDTPEYRRRMLKSALLGLAVHDIPLIRDFYSQVGALHDVHGVLPYGYALHASHKGTRMTMTAFMPGQWPAHWRLAAIGRNHEFKVSFTPSYVLGGSSRVRLIGRNFERAYHFEENGYEVLWRKIHDVVDGGMPQPITNDTVLDDLSFALDLVEISQTLMEKRS</sequence>
<dbReference type="InterPro" id="IPR036291">
    <property type="entry name" value="NAD(P)-bd_dom_sf"/>
</dbReference>
<keyword evidence="4" id="KW-1185">Reference proteome</keyword>
<keyword evidence="1" id="KW-0560">Oxidoreductase</keyword>
<dbReference type="GO" id="GO:0000166">
    <property type="term" value="F:nucleotide binding"/>
    <property type="evidence" value="ECO:0007669"/>
    <property type="project" value="InterPro"/>
</dbReference>
<dbReference type="Gene3D" id="3.40.50.720">
    <property type="entry name" value="NAD(P)-binding Rossmann-like Domain"/>
    <property type="match status" value="1"/>
</dbReference>
<dbReference type="SUPFAM" id="SSF51735">
    <property type="entry name" value="NAD(P)-binding Rossmann-fold domains"/>
    <property type="match status" value="1"/>
</dbReference>
<dbReference type="EMBL" id="FCNP01000049">
    <property type="protein sequence ID" value="CVI63341.1"/>
    <property type="molecule type" value="Genomic_DNA"/>
</dbReference>
<evidence type="ECO:0000313" key="3">
    <source>
        <dbReference type="EMBL" id="CVI63341.1"/>
    </source>
</evidence>
<dbReference type="AlphaFoldDB" id="A0A1S7U9W5"/>
<dbReference type="PANTHER" id="PTHR43818:SF11">
    <property type="entry name" value="BCDNA.GH03377"/>
    <property type="match status" value="1"/>
</dbReference>
<organism evidence="3 4">
    <name type="scientific">Agrobacterium deltaense NCPPB 1641</name>
    <dbReference type="NCBI Taxonomy" id="1183425"/>
    <lineage>
        <taxon>Bacteria</taxon>
        <taxon>Pseudomonadati</taxon>
        <taxon>Pseudomonadota</taxon>
        <taxon>Alphaproteobacteria</taxon>
        <taxon>Hyphomicrobiales</taxon>
        <taxon>Rhizobiaceae</taxon>
        <taxon>Rhizobium/Agrobacterium group</taxon>
        <taxon>Agrobacterium</taxon>
    </lineage>
</organism>
<comment type="caution">
    <text evidence="3">The sequence shown here is derived from an EMBL/GenBank/DDBJ whole genome shotgun (WGS) entry which is preliminary data.</text>
</comment>
<dbReference type="InterPro" id="IPR000683">
    <property type="entry name" value="Gfo/Idh/MocA-like_OxRdtase_N"/>
</dbReference>
<dbReference type="Pfam" id="PF01408">
    <property type="entry name" value="GFO_IDH_MocA"/>
    <property type="match status" value="1"/>
</dbReference>